<dbReference type="PANTHER" id="PTHR42806">
    <property type="entry name" value="GLYCINE CLEAVAGE SYSTEM P-PROTEIN"/>
    <property type="match status" value="1"/>
</dbReference>
<comment type="caution">
    <text evidence="6">The sequence shown here is derived from an EMBL/GenBank/DDBJ whole genome shotgun (WGS) entry which is preliminary data.</text>
</comment>
<evidence type="ECO:0000256" key="4">
    <source>
        <dbReference type="HAMAP-Rule" id="MF_00712"/>
    </source>
</evidence>
<evidence type="ECO:0000259" key="5">
    <source>
        <dbReference type="Pfam" id="PF02347"/>
    </source>
</evidence>
<comment type="subunit">
    <text evidence="4">The glycine cleavage system is composed of four proteins: P, T, L and H. In this organism, the P 'protein' is a heterodimer of two subunits.</text>
</comment>
<reference evidence="6 7" key="1">
    <citation type="journal article" date="2013" name="Front. Microbiol.">
        <title>The genome of Nitrospina gracilis illuminates the metabolism and evolution of the major marine nitrite oxidizer.</title>
        <authorList>
            <person name="Luecker S."/>
            <person name="Nowka B."/>
            <person name="Rattei T."/>
            <person name="Spieck E."/>
            <person name="and Daims H."/>
        </authorList>
    </citation>
    <scope>NUCLEOTIDE SEQUENCE [LARGE SCALE GENOMIC DNA]</scope>
    <source>
        <strain evidence="6 7">3/211</strain>
    </source>
</reference>
<dbReference type="InParanoid" id="M1YHN6"/>
<dbReference type="InterPro" id="IPR049315">
    <property type="entry name" value="GDC-P_N"/>
</dbReference>
<dbReference type="Proteomes" id="UP000011704">
    <property type="component" value="Unassembled WGS sequence"/>
</dbReference>
<dbReference type="Gene3D" id="3.40.640.10">
    <property type="entry name" value="Type I PLP-dependent aspartate aminotransferase-like (Major domain)"/>
    <property type="match status" value="1"/>
</dbReference>
<dbReference type="InterPro" id="IPR023010">
    <property type="entry name" value="GcvPA"/>
</dbReference>
<evidence type="ECO:0000256" key="3">
    <source>
        <dbReference type="ARBA" id="ARBA00049026"/>
    </source>
</evidence>
<dbReference type="HOGENOM" id="CLU_004620_0_2_0"/>
<comment type="similarity">
    <text evidence="4">Belongs to the GcvP family. N-terminal subunit subfamily.</text>
</comment>
<dbReference type="InterPro" id="IPR020581">
    <property type="entry name" value="GDC_P"/>
</dbReference>
<dbReference type="PANTHER" id="PTHR42806:SF1">
    <property type="entry name" value="GLYCINE DEHYDROGENASE (DECARBOXYLATING)"/>
    <property type="match status" value="1"/>
</dbReference>
<keyword evidence="2 4" id="KW-0560">Oxidoreductase</keyword>
<keyword evidence="7" id="KW-1185">Reference proteome</keyword>
<dbReference type="InterPro" id="IPR015422">
    <property type="entry name" value="PyrdxlP-dep_Trfase_small"/>
</dbReference>
<comment type="function">
    <text evidence="1 4">The glycine cleavage system catalyzes the degradation of glycine. The P protein binds the alpha-amino group of glycine through its pyridoxal phosphate cofactor; CO(2) is released and the remaining methylamine moiety is then transferred to the lipoamide cofactor of the H protein.</text>
</comment>
<dbReference type="EMBL" id="CAQJ01000022">
    <property type="protein sequence ID" value="CCQ90000.1"/>
    <property type="molecule type" value="Genomic_DNA"/>
</dbReference>
<dbReference type="CDD" id="cd00613">
    <property type="entry name" value="GDC-P"/>
    <property type="match status" value="1"/>
</dbReference>
<accession>M1YHN6</accession>
<dbReference type="SUPFAM" id="SSF53383">
    <property type="entry name" value="PLP-dependent transferases"/>
    <property type="match status" value="1"/>
</dbReference>
<evidence type="ECO:0000256" key="1">
    <source>
        <dbReference type="ARBA" id="ARBA00003788"/>
    </source>
</evidence>
<comment type="catalytic activity">
    <reaction evidence="3 4">
        <text>N(6)-[(R)-lipoyl]-L-lysyl-[glycine-cleavage complex H protein] + glycine + H(+) = N(6)-[(R)-S(8)-aminomethyldihydrolipoyl]-L-lysyl-[glycine-cleavage complex H protein] + CO2</text>
        <dbReference type="Rhea" id="RHEA:24304"/>
        <dbReference type="Rhea" id="RHEA-COMP:10494"/>
        <dbReference type="Rhea" id="RHEA-COMP:10495"/>
        <dbReference type="ChEBI" id="CHEBI:15378"/>
        <dbReference type="ChEBI" id="CHEBI:16526"/>
        <dbReference type="ChEBI" id="CHEBI:57305"/>
        <dbReference type="ChEBI" id="CHEBI:83099"/>
        <dbReference type="ChEBI" id="CHEBI:83143"/>
        <dbReference type="EC" id="1.4.4.2"/>
    </reaction>
</comment>
<gene>
    <name evidence="6" type="primary">gcvP</name>
    <name evidence="4" type="synonym">gcvPA</name>
    <name evidence="6" type="ORF">NITGR_20035</name>
</gene>
<proteinExistence type="inferred from homology"/>
<dbReference type="GO" id="GO:0009116">
    <property type="term" value="P:nucleoside metabolic process"/>
    <property type="evidence" value="ECO:0007669"/>
    <property type="project" value="InterPro"/>
</dbReference>
<protein>
    <recommendedName>
        <fullName evidence="4">Probable glycine dehydrogenase (decarboxylating) subunit 1</fullName>
        <ecNumber evidence="4">1.4.4.2</ecNumber>
    </recommendedName>
    <alternativeName>
        <fullName evidence="4">Glycine cleavage system P-protein subunit 1</fullName>
    </alternativeName>
    <alternativeName>
        <fullName evidence="4">Glycine decarboxylase subunit 1</fullName>
    </alternativeName>
    <alternativeName>
        <fullName evidence="4">Glycine dehydrogenase (aminomethyl-transferring) subunit 1</fullName>
    </alternativeName>
</protein>
<name>M1YHN6_NITG3</name>
<dbReference type="InterPro" id="IPR015421">
    <property type="entry name" value="PyrdxlP-dep_Trfase_major"/>
</dbReference>
<dbReference type="OrthoDB" id="9801272at2"/>
<dbReference type="EC" id="1.4.4.2" evidence="4"/>
<evidence type="ECO:0000313" key="7">
    <source>
        <dbReference type="Proteomes" id="UP000011704"/>
    </source>
</evidence>
<dbReference type="STRING" id="1266370.NITGR_20035"/>
<dbReference type="GO" id="GO:0004375">
    <property type="term" value="F:glycine dehydrogenase (decarboxylating) activity"/>
    <property type="evidence" value="ECO:0007669"/>
    <property type="project" value="UniProtKB-EC"/>
</dbReference>
<dbReference type="HAMAP" id="MF_00712">
    <property type="entry name" value="GcvPA"/>
    <property type="match status" value="1"/>
</dbReference>
<feature type="domain" description="Glycine cleavage system P-protein N-terminal" evidence="5">
    <location>
        <begin position="1"/>
        <end position="442"/>
    </location>
</feature>
<dbReference type="GO" id="GO:0019464">
    <property type="term" value="P:glycine decarboxylation via glycine cleavage system"/>
    <property type="evidence" value="ECO:0007669"/>
    <property type="project" value="UniProtKB-UniRule"/>
</dbReference>
<dbReference type="Gene3D" id="3.90.1150.10">
    <property type="entry name" value="Aspartate Aminotransferase, domain 1"/>
    <property type="match status" value="1"/>
</dbReference>
<evidence type="ECO:0000256" key="2">
    <source>
        <dbReference type="ARBA" id="ARBA00023002"/>
    </source>
</evidence>
<dbReference type="Pfam" id="PF02347">
    <property type="entry name" value="GDC-P"/>
    <property type="match status" value="1"/>
</dbReference>
<dbReference type="NCBIfam" id="NF001696">
    <property type="entry name" value="PRK00451.1"/>
    <property type="match status" value="1"/>
</dbReference>
<sequence length="447" mass="49668">MRYIPHTETDIQEMLAAIGIGEVAELFQSIPESLRLVEPLNLPAALSEADMVQAMRRLEARNLNPDEYSVFLGAGAYRHFTPSIVNHMILRGEFATCYTPYQPEVSQGTLQAIFEFQSMICMLTGMEIANASMYDGSTALAEAVLMAYRINGGTEVLMAKSVHPEYRHVARTYTQGLGITYKEIPFGDDGRFDLEFIKKNLTDNTSCVVIQSPNFFGVVEQYAELSEFLKEKNTRLVVAVAEATSLGILKPPGERGADICVGEGQALGLPVSYGGPYVGFFATKEGFFRQLPGRIVGETMDREGHRAYALTLATREQHIRREKATSNICTNQGLCALATTVYMAAMGKDGMHEVAKRNLLHADYMKNKLSKLKGFKIRFSGETYNEFVLECPKPAEQVRDQLLQEKIVAGLPLGQHYENLANCLLICATELTPQDHIDRLADQLVRV</sequence>
<dbReference type="PIRSF" id="PIRSF006815">
    <property type="entry name" value="GcvPA"/>
    <property type="match status" value="1"/>
</dbReference>
<dbReference type="InterPro" id="IPR015424">
    <property type="entry name" value="PyrdxlP-dep_Trfase"/>
</dbReference>
<evidence type="ECO:0000313" key="6">
    <source>
        <dbReference type="EMBL" id="CCQ90000.1"/>
    </source>
</evidence>
<dbReference type="AlphaFoldDB" id="M1YHN6"/>
<dbReference type="RefSeq" id="WP_005007017.1">
    <property type="nucleotide sequence ID" value="NZ_HG422173.1"/>
</dbReference>
<organism evidence="6 7">
    <name type="scientific">Nitrospina gracilis (strain 3/211)</name>
    <dbReference type="NCBI Taxonomy" id="1266370"/>
    <lineage>
        <taxon>Bacteria</taxon>
        <taxon>Pseudomonadati</taxon>
        <taxon>Nitrospinota/Tectimicrobiota group</taxon>
        <taxon>Nitrospinota</taxon>
        <taxon>Nitrospinia</taxon>
        <taxon>Nitrospinales</taxon>
        <taxon>Nitrospinaceae</taxon>
        <taxon>Nitrospina</taxon>
    </lineage>
</organism>